<dbReference type="PROSITE" id="PS51257">
    <property type="entry name" value="PROKAR_LIPOPROTEIN"/>
    <property type="match status" value="1"/>
</dbReference>
<proteinExistence type="predicted"/>
<evidence type="ECO:0000313" key="2">
    <source>
        <dbReference type="Proteomes" id="UP000184159"/>
    </source>
</evidence>
<dbReference type="AlphaFoldDB" id="A0A1M5DHF9"/>
<gene>
    <name evidence="1" type="ORF">SAMN02745781_02876</name>
</gene>
<dbReference type="Proteomes" id="UP000184159">
    <property type="component" value="Unassembled WGS sequence"/>
</dbReference>
<evidence type="ECO:0000313" key="1">
    <source>
        <dbReference type="EMBL" id="SHF66407.1"/>
    </source>
</evidence>
<accession>A0A1M5DHF9</accession>
<evidence type="ECO:0008006" key="3">
    <source>
        <dbReference type="Google" id="ProtNLM"/>
    </source>
</evidence>
<name>A0A1M5DHF9_VIBGA</name>
<dbReference type="EMBL" id="FQUH01000014">
    <property type="protein sequence ID" value="SHF66407.1"/>
    <property type="molecule type" value="Genomic_DNA"/>
</dbReference>
<sequence length="111" mass="12187">MMKTATIWGIVGLALTLAGCASNTKEDNYREASFELCNTDVKVYSLDNAGRVRIVCADGSKFALKSEDTLEVMRGINIDYCDGEGLGKFTESEKYYLFKCKSGTTLSISKD</sequence>
<organism evidence="1 2">
    <name type="scientific">Vibrio gazogenes DSM 21264 = NBRC 103151</name>
    <dbReference type="NCBI Taxonomy" id="1123492"/>
    <lineage>
        <taxon>Bacteria</taxon>
        <taxon>Pseudomonadati</taxon>
        <taxon>Pseudomonadota</taxon>
        <taxon>Gammaproteobacteria</taxon>
        <taxon>Vibrionales</taxon>
        <taxon>Vibrionaceae</taxon>
        <taxon>Vibrio</taxon>
    </lineage>
</organism>
<protein>
    <recommendedName>
        <fullName evidence="3">Lipoprotein</fullName>
    </recommendedName>
</protein>
<keyword evidence="2" id="KW-1185">Reference proteome</keyword>
<reference evidence="2" key="1">
    <citation type="submission" date="2016-11" db="EMBL/GenBank/DDBJ databases">
        <authorList>
            <person name="Varghese N."/>
            <person name="Submissions S."/>
        </authorList>
    </citation>
    <scope>NUCLEOTIDE SEQUENCE [LARGE SCALE GENOMIC DNA]</scope>
    <source>
        <strain evidence="2">DSM 21264</strain>
    </source>
</reference>